<name>A0ABD0NTA7_CIRMR</name>
<sequence>RNQTSCLRAIHCQSQSLTTHISESSLRRPPMAMTETRHYMLTANQTERKSRMLKREEQIVDPAHTIKLILLLKEK</sequence>
<reference evidence="1 2" key="1">
    <citation type="submission" date="2024-05" db="EMBL/GenBank/DDBJ databases">
        <title>Genome sequencing and assembly of Indian major carp, Cirrhinus mrigala (Hamilton, 1822).</title>
        <authorList>
            <person name="Mohindra V."/>
            <person name="Chowdhury L.M."/>
            <person name="Lal K."/>
            <person name="Jena J.K."/>
        </authorList>
    </citation>
    <scope>NUCLEOTIDE SEQUENCE [LARGE SCALE GENOMIC DNA]</scope>
    <source>
        <strain evidence="1">CM1030</strain>
        <tissue evidence="1">Blood</tissue>
    </source>
</reference>
<dbReference type="AlphaFoldDB" id="A0ABD0NTA7"/>
<evidence type="ECO:0000313" key="2">
    <source>
        <dbReference type="Proteomes" id="UP001529510"/>
    </source>
</evidence>
<evidence type="ECO:0000313" key="1">
    <source>
        <dbReference type="EMBL" id="KAL0165139.1"/>
    </source>
</evidence>
<dbReference type="EMBL" id="JAMKFB020000020">
    <property type="protein sequence ID" value="KAL0165139.1"/>
    <property type="molecule type" value="Genomic_DNA"/>
</dbReference>
<comment type="caution">
    <text evidence="1">The sequence shown here is derived from an EMBL/GenBank/DDBJ whole genome shotgun (WGS) entry which is preliminary data.</text>
</comment>
<dbReference type="Proteomes" id="UP001529510">
    <property type="component" value="Unassembled WGS sequence"/>
</dbReference>
<accession>A0ABD0NTA7</accession>
<gene>
    <name evidence="1" type="ORF">M9458_040892</name>
</gene>
<protein>
    <submittedName>
        <fullName evidence="1">Uncharacterized protein</fullName>
    </submittedName>
</protein>
<organism evidence="1 2">
    <name type="scientific">Cirrhinus mrigala</name>
    <name type="common">Mrigala</name>
    <dbReference type="NCBI Taxonomy" id="683832"/>
    <lineage>
        <taxon>Eukaryota</taxon>
        <taxon>Metazoa</taxon>
        <taxon>Chordata</taxon>
        <taxon>Craniata</taxon>
        <taxon>Vertebrata</taxon>
        <taxon>Euteleostomi</taxon>
        <taxon>Actinopterygii</taxon>
        <taxon>Neopterygii</taxon>
        <taxon>Teleostei</taxon>
        <taxon>Ostariophysi</taxon>
        <taxon>Cypriniformes</taxon>
        <taxon>Cyprinidae</taxon>
        <taxon>Labeoninae</taxon>
        <taxon>Labeonini</taxon>
        <taxon>Cirrhinus</taxon>
    </lineage>
</organism>
<proteinExistence type="predicted"/>
<feature type="non-terminal residue" evidence="1">
    <location>
        <position position="75"/>
    </location>
</feature>
<keyword evidence="2" id="KW-1185">Reference proteome</keyword>
<feature type="non-terminal residue" evidence="1">
    <location>
        <position position="1"/>
    </location>
</feature>